<feature type="compositionally biased region" description="Low complexity" evidence="1">
    <location>
        <begin position="17"/>
        <end position="26"/>
    </location>
</feature>
<feature type="compositionally biased region" description="Basic and acidic residues" evidence="1">
    <location>
        <begin position="520"/>
        <end position="531"/>
    </location>
</feature>
<gene>
    <name evidence="2" type="ORF">H2200_009540</name>
</gene>
<feature type="compositionally biased region" description="Basic and acidic residues" evidence="1">
    <location>
        <begin position="917"/>
        <end position="928"/>
    </location>
</feature>
<dbReference type="EMBL" id="JAPDRK010000015">
    <property type="protein sequence ID" value="KAJ9605691.1"/>
    <property type="molecule type" value="Genomic_DNA"/>
</dbReference>
<feature type="compositionally biased region" description="Polar residues" evidence="1">
    <location>
        <begin position="110"/>
        <end position="128"/>
    </location>
</feature>
<feature type="compositionally biased region" description="Low complexity" evidence="1">
    <location>
        <begin position="620"/>
        <end position="640"/>
    </location>
</feature>
<feature type="compositionally biased region" description="Polar residues" evidence="1">
    <location>
        <begin position="975"/>
        <end position="986"/>
    </location>
</feature>
<feature type="compositionally biased region" description="Polar residues" evidence="1">
    <location>
        <begin position="1041"/>
        <end position="1053"/>
    </location>
</feature>
<keyword evidence="3" id="KW-1185">Reference proteome</keyword>
<feature type="compositionally biased region" description="Basic and acidic residues" evidence="1">
    <location>
        <begin position="739"/>
        <end position="860"/>
    </location>
</feature>
<feature type="compositionally biased region" description="Polar residues" evidence="1">
    <location>
        <begin position="362"/>
        <end position="381"/>
    </location>
</feature>
<feature type="compositionally biased region" description="Basic and acidic residues" evidence="1">
    <location>
        <begin position="1"/>
        <end position="16"/>
    </location>
</feature>
<feature type="compositionally biased region" description="Basic and acidic residues" evidence="1">
    <location>
        <begin position="430"/>
        <end position="440"/>
    </location>
</feature>
<feature type="compositionally biased region" description="Polar residues" evidence="1">
    <location>
        <begin position="642"/>
        <end position="660"/>
    </location>
</feature>
<feature type="compositionally biased region" description="Low complexity" evidence="1">
    <location>
        <begin position="467"/>
        <end position="482"/>
    </location>
</feature>
<feature type="region of interest" description="Disordered" evidence="1">
    <location>
        <begin position="1"/>
        <end position="135"/>
    </location>
</feature>
<feature type="compositionally biased region" description="Basic and acidic residues" evidence="1">
    <location>
        <begin position="694"/>
        <end position="717"/>
    </location>
</feature>
<proteinExistence type="predicted"/>
<feature type="compositionally biased region" description="Polar residues" evidence="1">
    <location>
        <begin position="552"/>
        <end position="569"/>
    </location>
</feature>
<comment type="caution">
    <text evidence="2">The sequence shown here is derived from an EMBL/GenBank/DDBJ whole genome shotgun (WGS) entry which is preliminary data.</text>
</comment>
<feature type="compositionally biased region" description="Low complexity" evidence="1">
    <location>
        <begin position="195"/>
        <end position="209"/>
    </location>
</feature>
<sequence length="1115" mass="117248">MDKIKNLVSGRDKETQAQEPEATAASTERRGLTGQGTHFPKQGEGSATGISGQANPTAGYVPGTDIKHDPEASATSGLTGPGSGTAAIGETSTYSSHALPKGDTVGSVAHQGSSDPTTYQMPEQSYSASRGVPAGGPLAAAAAAFHKEKGYSTSNLPGGFPQEPAYDSVTAPPPTLPSDQSASYNQGESGRVPDASAAAQSALGGSAASRQPDTDQHKQTSTVGGILGAAGLGTAAAGAGAATPRSRDDAAHPAVGRAEQPTTTTGVDSYTAPTQSTPTQSSSISSPSGPRHHRKESIPTTAYPAGVDSPSPISAPVGGTTATPGQERGDDHTGRNVGLGAAGLGAGALGAHEYEKSRAVPDSTTRTPYESTSNQTTTPSNVPEGAMRRDAQPTPHATTTEPERESHGYGKTAAVAGLGAGAGAYGAHEYEKSRDYREDLSGLSSGSGPSQTSSTIPPGYQQGTSHPQPEYQQSSSYPQTEYRQTSATTTTEPERDSHGYGRTAAATGLGAGAGAYGAHEYGKSREPREEVSALSSGPTSTQPTTSGVSSQYQQDTSYPRSGYEQTPVTTEEPARDSHGYGKTAAAAGVGAGAGAAGAYALRNREPESQGSNWPLRDDSTSATYPSQQQQTSAYSTQPTTDRAYQTQQQQPSAYSTQPSSAPYADRQNRYEEPSQKNTTRQEAAYAGTGTAPSTDRDEQQRKAEEEAERRRRHEKEAAVAGVAGAGAGAAGVHEHNKHQHEDDEGRRQKALDEQEEARRKQYEKDQKAAAKDAKKEEKLQAKEEKAAAKEEKKQQKELEKEEKKHHKELEKEEKHHDKGLVTDDKEHLKGTKTHESDLAGNYEERLEEARDEARGHRREQATAAGVSVMHDEKGHNKLHKDQPEEKKPGLLKRLFGRRKNKDTGAEEDYEYDEGQEDPLHSGHGDHRHGAAGVGAGAGAAGTAAAVHEAPADSYQAQSGGAMKPSYNPFSKDDPTSTVGDPGTSASAHPPTAGGYEGYDRQRDPVEADATYSTNDRHRGFDQGDTTGHGLTQDRPPYDPTNDPSSRQGVSQQGERIDNIGGLTAGHPYAEGEPKPGLATRVMDSFKPLPEREQLQQHSQEYHGSGTGSHTYGTGQ</sequence>
<feature type="compositionally biased region" description="Low complexity" evidence="1">
    <location>
        <begin position="1101"/>
        <end position="1115"/>
    </location>
</feature>
<accession>A0AA39CEV5</accession>
<feature type="compositionally biased region" description="Polar residues" evidence="1">
    <location>
        <begin position="177"/>
        <end position="188"/>
    </location>
</feature>
<feature type="region of interest" description="Disordered" evidence="1">
    <location>
        <begin position="149"/>
        <end position="414"/>
    </location>
</feature>
<feature type="compositionally biased region" description="Low complexity" evidence="1">
    <location>
        <begin position="535"/>
        <end position="551"/>
    </location>
</feature>
<reference evidence="2" key="1">
    <citation type="submission" date="2022-10" db="EMBL/GenBank/DDBJ databases">
        <title>Culturing micro-colonial fungi from biological soil crusts in the Mojave desert and describing Neophaeococcomyces mojavensis, and introducing the new genera and species Taxawa tesnikishii.</title>
        <authorList>
            <person name="Kurbessoian T."/>
            <person name="Stajich J.E."/>
        </authorList>
    </citation>
    <scope>NUCLEOTIDE SEQUENCE</scope>
    <source>
        <strain evidence="2">TK_41</strain>
    </source>
</reference>
<feature type="compositionally biased region" description="Low complexity" evidence="1">
    <location>
        <begin position="269"/>
        <end position="289"/>
    </location>
</feature>
<dbReference type="Proteomes" id="UP001172673">
    <property type="component" value="Unassembled WGS sequence"/>
</dbReference>
<name>A0AA39CEV5_9EURO</name>
<organism evidence="2 3">
    <name type="scientific">Cladophialophora chaetospira</name>
    <dbReference type="NCBI Taxonomy" id="386627"/>
    <lineage>
        <taxon>Eukaryota</taxon>
        <taxon>Fungi</taxon>
        <taxon>Dikarya</taxon>
        <taxon>Ascomycota</taxon>
        <taxon>Pezizomycotina</taxon>
        <taxon>Eurotiomycetes</taxon>
        <taxon>Chaetothyriomycetidae</taxon>
        <taxon>Chaetothyriales</taxon>
        <taxon>Herpotrichiellaceae</taxon>
        <taxon>Cladophialophora</taxon>
    </lineage>
</organism>
<evidence type="ECO:0000313" key="3">
    <source>
        <dbReference type="Proteomes" id="UP001172673"/>
    </source>
</evidence>
<feature type="compositionally biased region" description="Basic and acidic residues" evidence="1">
    <location>
        <begin position="869"/>
        <end position="888"/>
    </location>
</feature>
<protein>
    <submittedName>
        <fullName evidence="2">Uncharacterized protein</fullName>
    </submittedName>
</protein>
<feature type="compositionally biased region" description="Acidic residues" evidence="1">
    <location>
        <begin position="905"/>
        <end position="916"/>
    </location>
</feature>
<evidence type="ECO:0000256" key="1">
    <source>
        <dbReference type="SAM" id="MobiDB-lite"/>
    </source>
</evidence>
<evidence type="ECO:0000313" key="2">
    <source>
        <dbReference type="EMBL" id="KAJ9605691.1"/>
    </source>
</evidence>
<feature type="compositionally biased region" description="Low complexity" evidence="1">
    <location>
        <begin position="232"/>
        <end position="243"/>
    </location>
</feature>
<dbReference type="AlphaFoldDB" id="A0AA39CEV5"/>
<feature type="compositionally biased region" description="Low complexity" evidence="1">
    <location>
        <begin position="441"/>
        <end position="459"/>
    </location>
</feature>
<feature type="region of interest" description="Disordered" evidence="1">
    <location>
        <begin position="430"/>
        <end position="1115"/>
    </location>
</feature>